<dbReference type="PROSITE" id="PS50893">
    <property type="entry name" value="ABC_TRANSPORTER_2"/>
    <property type="match status" value="2"/>
</dbReference>
<feature type="domain" description="ABC transporter" evidence="4">
    <location>
        <begin position="310"/>
        <end position="517"/>
    </location>
</feature>
<dbReference type="InterPro" id="IPR051309">
    <property type="entry name" value="ABCF_ATPase"/>
</dbReference>
<organism evidence="5 6">
    <name type="scientific">Sellimonas catena</name>
    <dbReference type="NCBI Taxonomy" id="2994035"/>
    <lineage>
        <taxon>Bacteria</taxon>
        <taxon>Bacillati</taxon>
        <taxon>Bacillota</taxon>
        <taxon>Clostridia</taxon>
        <taxon>Lachnospirales</taxon>
        <taxon>Lachnospiraceae</taxon>
        <taxon>Sellimonas</taxon>
    </lineage>
</organism>
<dbReference type="RefSeq" id="WP_281873215.1">
    <property type="nucleotide sequence ID" value="NZ_BSBO01000028.1"/>
</dbReference>
<dbReference type="GO" id="GO:0005524">
    <property type="term" value="F:ATP binding"/>
    <property type="evidence" value="ECO:0007669"/>
    <property type="project" value="UniProtKB-KW"/>
</dbReference>
<dbReference type="EMBL" id="BSBO01000028">
    <property type="protein sequence ID" value="GLG05368.1"/>
    <property type="molecule type" value="Genomic_DNA"/>
</dbReference>
<evidence type="ECO:0000256" key="2">
    <source>
        <dbReference type="ARBA" id="ARBA00022840"/>
    </source>
</evidence>
<accession>A0A9W6C907</accession>
<keyword evidence="1" id="KW-0547">Nucleotide-binding</keyword>
<keyword evidence="2" id="KW-0067">ATP-binding</keyword>
<protein>
    <submittedName>
        <fullName evidence="5">Lsa family ABC-F type ribosomal protection protein</fullName>
    </submittedName>
</protein>
<dbReference type="AlphaFoldDB" id="A0A9W6C907"/>
<evidence type="ECO:0000313" key="6">
    <source>
        <dbReference type="Proteomes" id="UP001145145"/>
    </source>
</evidence>
<keyword evidence="6" id="KW-1185">Reference proteome</keyword>
<feature type="domain" description="ABC transporter" evidence="4">
    <location>
        <begin position="4"/>
        <end position="213"/>
    </location>
</feature>
<dbReference type="PANTHER" id="PTHR42855">
    <property type="entry name" value="ABC TRANSPORTER ATP-BINDING SUBUNIT"/>
    <property type="match status" value="1"/>
</dbReference>
<dbReference type="InterPro" id="IPR003593">
    <property type="entry name" value="AAA+_ATPase"/>
</dbReference>
<sequence>MSQIQIIDLTFSYDTHFESIFEHVSVLLDTDWRTGLIGRNGTGKTTFLKLLSGAYPYRGRIRMSEMAEYFPVDIRDARKSSLEVLEEIDPDYEFWRVLREMEWMGMDSAILERPYGTLSPGERIRLQLAVLFAKEHAFLLIDEPTNHLDEEGRQMLASYLSRKKGFLLVSHDRRLLDACTDHTMAIERSSIRIYKGSFQTWQREKSLRDQAELEQNQKLKKEIRHLEAAAREAGRWAGNKEKEKIGHKVGGLKPDRGAIGHKAAKMMKRSKVLEHRMEKAAKEKAGLLKDIETVEELKMFPLDYEKERLVSVEGISFARGDRQILKDFSLEIRRGDRIALKGPNGCGKTTILKLIAGIYQPDEGRIQTGSGLKISVVSQDSSEMRGTLAELEEEAGLDKTLFRAVLRKLDFSRDQFDKRLEEYSEGQRKKVLLAKSLCEPSHLYIWDEPLNYIDIFTRIQIENLILERKPSMIFVEHDSVFTERIAKSAVRFEKDPQSAGFKAVFESSGLDKEQGDV</sequence>
<dbReference type="SMART" id="SM00382">
    <property type="entry name" value="AAA"/>
    <property type="match status" value="2"/>
</dbReference>
<keyword evidence="3" id="KW-0175">Coiled coil</keyword>
<feature type="coiled-coil region" evidence="3">
    <location>
        <begin position="263"/>
        <end position="297"/>
    </location>
</feature>
<dbReference type="Pfam" id="PF00005">
    <property type="entry name" value="ABC_tran"/>
    <property type="match status" value="2"/>
</dbReference>
<dbReference type="SUPFAM" id="SSF52540">
    <property type="entry name" value="P-loop containing nucleoside triphosphate hydrolases"/>
    <property type="match status" value="2"/>
</dbReference>
<dbReference type="PANTHER" id="PTHR42855:SF2">
    <property type="entry name" value="DRUG RESISTANCE ABC TRANSPORTER,ATP-BINDING PROTEIN"/>
    <property type="match status" value="1"/>
</dbReference>
<dbReference type="CDD" id="cd03221">
    <property type="entry name" value="ABCF_EF-3"/>
    <property type="match status" value="2"/>
</dbReference>
<name>A0A9W6C907_9FIRM</name>
<dbReference type="Gene3D" id="3.40.50.300">
    <property type="entry name" value="P-loop containing nucleotide triphosphate hydrolases"/>
    <property type="match status" value="2"/>
</dbReference>
<dbReference type="InterPro" id="IPR003439">
    <property type="entry name" value="ABC_transporter-like_ATP-bd"/>
</dbReference>
<gene>
    <name evidence="5" type="ORF">Selli1_25420</name>
</gene>
<dbReference type="GO" id="GO:0016887">
    <property type="term" value="F:ATP hydrolysis activity"/>
    <property type="evidence" value="ECO:0007669"/>
    <property type="project" value="InterPro"/>
</dbReference>
<comment type="caution">
    <text evidence="5">The sequence shown here is derived from an EMBL/GenBank/DDBJ whole genome shotgun (WGS) entry which is preliminary data.</text>
</comment>
<evidence type="ECO:0000313" key="5">
    <source>
        <dbReference type="EMBL" id="GLG05368.1"/>
    </source>
</evidence>
<proteinExistence type="predicted"/>
<reference evidence="5 6" key="1">
    <citation type="journal article" date="2023" name="Int. J. Syst. Evol. Microbiol.">
        <title>Sellimonas catena sp. nov., isolated from human faeces.</title>
        <authorList>
            <person name="Hisatomi A."/>
            <person name="Ohkuma M."/>
            <person name="Sakamoto M."/>
        </authorList>
    </citation>
    <scope>NUCLEOTIDE SEQUENCE [LARGE SCALE GENOMIC DNA]</scope>
    <source>
        <strain evidence="5 6">12EGH17</strain>
    </source>
</reference>
<evidence type="ECO:0000256" key="3">
    <source>
        <dbReference type="SAM" id="Coils"/>
    </source>
</evidence>
<dbReference type="Proteomes" id="UP001145145">
    <property type="component" value="Unassembled WGS sequence"/>
</dbReference>
<dbReference type="NCBIfam" id="NF000355">
    <property type="entry name" value="ribo_prot_ABC_F"/>
    <property type="match status" value="1"/>
</dbReference>
<evidence type="ECO:0000256" key="1">
    <source>
        <dbReference type="ARBA" id="ARBA00022741"/>
    </source>
</evidence>
<dbReference type="InterPro" id="IPR027417">
    <property type="entry name" value="P-loop_NTPase"/>
</dbReference>
<evidence type="ECO:0000259" key="4">
    <source>
        <dbReference type="PROSITE" id="PS50893"/>
    </source>
</evidence>